<feature type="transmembrane region" description="Helical" evidence="8">
    <location>
        <begin position="227"/>
        <end position="244"/>
    </location>
</feature>
<evidence type="ECO:0000256" key="8">
    <source>
        <dbReference type="SAM" id="Phobius"/>
    </source>
</evidence>
<evidence type="ECO:0000256" key="3">
    <source>
        <dbReference type="ARBA" id="ARBA00022448"/>
    </source>
</evidence>
<feature type="non-terminal residue" evidence="9">
    <location>
        <position position="1"/>
    </location>
</feature>
<evidence type="ECO:0000313" key="10">
    <source>
        <dbReference type="Proteomes" id="UP000288216"/>
    </source>
</evidence>
<feature type="transmembrane region" description="Helical" evidence="8">
    <location>
        <begin position="120"/>
        <end position="142"/>
    </location>
</feature>
<evidence type="ECO:0000256" key="6">
    <source>
        <dbReference type="ARBA" id="ARBA00023136"/>
    </source>
</evidence>
<dbReference type="PANTHER" id="PTHR10686:SF37">
    <property type="entry name" value="THIAMINE TRANSPORTER 2"/>
    <property type="match status" value="1"/>
</dbReference>
<dbReference type="NCBIfam" id="TIGR00806">
    <property type="entry name" value="rfc"/>
    <property type="match status" value="1"/>
</dbReference>
<keyword evidence="4 8" id="KW-0812">Transmembrane</keyword>
<dbReference type="GO" id="GO:0005886">
    <property type="term" value="C:plasma membrane"/>
    <property type="evidence" value="ECO:0007669"/>
    <property type="project" value="UniProtKB-ARBA"/>
</dbReference>
<name>A0A401P2J0_SCYTO</name>
<dbReference type="PANTHER" id="PTHR10686">
    <property type="entry name" value="FOLATE TRANSPORTER"/>
    <property type="match status" value="1"/>
</dbReference>
<comment type="similarity">
    <text evidence="2">Belongs to the reduced folate carrier (RFC) transporter (TC 2.A.48) family.</text>
</comment>
<dbReference type="Proteomes" id="UP000288216">
    <property type="component" value="Unassembled WGS sequence"/>
</dbReference>
<accession>A0A401P2J0</accession>
<dbReference type="OrthoDB" id="18814at2759"/>
<feature type="transmembrane region" description="Helical" evidence="8">
    <location>
        <begin position="264"/>
        <end position="283"/>
    </location>
</feature>
<gene>
    <name evidence="9" type="ORF">scyTo_0013688</name>
</gene>
<feature type="transmembrane region" description="Helical" evidence="8">
    <location>
        <begin position="93"/>
        <end position="114"/>
    </location>
</feature>
<organism evidence="9 10">
    <name type="scientific">Scyliorhinus torazame</name>
    <name type="common">Cloudy catshark</name>
    <name type="synonym">Catulus torazame</name>
    <dbReference type="NCBI Taxonomy" id="75743"/>
    <lineage>
        <taxon>Eukaryota</taxon>
        <taxon>Metazoa</taxon>
        <taxon>Chordata</taxon>
        <taxon>Craniata</taxon>
        <taxon>Vertebrata</taxon>
        <taxon>Chondrichthyes</taxon>
        <taxon>Elasmobranchii</taxon>
        <taxon>Galeomorphii</taxon>
        <taxon>Galeoidea</taxon>
        <taxon>Carcharhiniformes</taxon>
        <taxon>Scyliorhinidae</taxon>
        <taxon>Scyliorhinus</taxon>
    </lineage>
</organism>
<dbReference type="EMBL" id="BFAA01007096">
    <property type="protein sequence ID" value="GCB67317.1"/>
    <property type="molecule type" value="Genomic_DNA"/>
</dbReference>
<dbReference type="PIRSF" id="PIRSF028739">
    <property type="entry name" value="Folate_carrier"/>
    <property type="match status" value="1"/>
</dbReference>
<dbReference type="Pfam" id="PF01770">
    <property type="entry name" value="Folate_carrier"/>
    <property type="match status" value="1"/>
</dbReference>
<feature type="transmembrane region" description="Helical" evidence="8">
    <location>
        <begin position="34"/>
        <end position="55"/>
    </location>
</feature>
<keyword evidence="3" id="KW-0813">Transport</keyword>
<feature type="transmembrane region" description="Helical" evidence="8">
    <location>
        <begin position="61"/>
        <end position="81"/>
    </location>
</feature>
<dbReference type="InterPro" id="IPR002666">
    <property type="entry name" value="Folate_carrier"/>
</dbReference>
<protein>
    <recommendedName>
        <fullName evidence="11">Solute carrier family 19 member 3</fullName>
    </recommendedName>
</protein>
<comment type="caution">
    <text evidence="9">The sequence shown here is derived from an EMBL/GenBank/DDBJ whole genome shotgun (WGS) entry which is preliminary data.</text>
</comment>
<feature type="transmembrane region" description="Helical" evidence="8">
    <location>
        <begin position="353"/>
        <end position="376"/>
    </location>
</feature>
<evidence type="ECO:0000256" key="5">
    <source>
        <dbReference type="ARBA" id="ARBA00022989"/>
    </source>
</evidence>
<evidence type="ECO:0000313" key="9">
    <source>
        <dbReference type="EMBL" id="GCB67317.1"/>
    </source>
</evidence>
<feature type="transmembrane region" description="Helical" evidence="8">
    <location>
        <begin position="388"/>
        <end position="411"/>
    </location>
</feature>
<comment type="subcellular location">
    <subcellularLocation>
        <location evidence="1">Membrane</location>
        <topology evidence="1">Multi-pass membrane protein</topology>
    </subcellularLocation>
</comment>
<dbReference type="STRING" id="75743.A0A401P2J0"/>
<feature type="transmembrane region" description="Helical" evidence="8">
    <location>
        <begin position="290"/>
        <end position="311"/>
    </location>
</feature>
<evidence type="ECO:0000256" key="2">
    <source>
        <dbReference type="ARBA" id="ARBA00005773"/>
    </source>
</evidence>
<dbReference type="FunFam" id="1.20.1250.20:FF:000225">
    <property type="entry name" value="Solute carrier family 19 member 1"/>
    <property type="match status" value="1"/>
</dbReference>
<proteinExistence type="inferred from homology"/>
<reference evidence="9 10" key="1">
    <citation type="journal article" date="2018" name="Nat. Ecol. Evol.">
        <title>Shark genomes provide insights into elasmobranch evolution and the origin of vertebrates.</title>
        <authorList>
            <person name="Hara Y"/>
            <person name="Yamaguchi K"/>
            <person name="Onimaru K"/>
            <person name="Kadota M"/>
            <person name="Koyanagi M"/>
            <person name="Keeley SD"/>
            <person name="Tatsumi K"/>
            <person name="Tanaka K"/>
            <person name="Motone F"/>
            <person name="Kageyama Y"/>
            <person name="Nozu R"/>
            <person name="Adachi N"/>
            <person name="Nishimura O"/>
            <person name="Nakagawa R"/>
            <person name="Tanegashima C"/>
            <person name="Kiyatake I"/>
            <person name="Matsumoto R"/>
            <person name="Murakumo K"/>
            <person name="Nishida K"/>
            <person name="Terakita A"/>
            <person name="Kuratani S"/>
            <person name="Sato K"/>
            <person name="Hyodo S Kuraku.S."/>
        </authorList>
    </citation>
    <scope>NUCLEOTIDE SEQUENCE [LARGE SCALE GENOMIC DNA]</scope>
</reference>
<feature type="transmembrane region" description="Helical" evidence="8">
    <location>
        <begin position="317"/>
        <end position="341"/>
    </location>
</feature>
<feature type="transmembrane region" description="Helical" evidence="8">
    <location>
        <begin position="6"/>
        <end position="27"/>
    </location>
</feature>
<sequence length="445" mass="50299">VTNEIFPVWTYSYLAMLFPVFLVTDYLRYKPIIALQGISFIITWLMLLFAQGVLAMQFLEFVFGIASATEVAYYSYIYSVVSSEHYQKVTSYCRSVTLVAYTLASILGQVLVSVWSVPYFYLNVIALVSVSVAFLSSIPLPMPRTSILFHRKETEKIQVPPSTEDVKPKSENSSPQNNPDGENCSQLPVTSDRNVYTLAKATEQNNAKNVLLKLWSDFIKCYSSPQIFYWSIWWALASCGYYQVTNYIQVLWDHVEPSQNATVYNGGVEAVSTFMSAVTSFAVGYIKLDWAIWGEMALGIFSTVNSGALFAIDLSDNIWICYAGYVVFKATYMLLITIATFQIAANLSMERYALLFGVNTFVALLLQTIMTVIVVDSRGLGLDIITQFLIYGSYFAAISGLFFIRGVYTLIQHRRRRKRKMESEIIKGNNLSPESETMCRNVTRI</sequence>
<dbReference type="SUPFAM" id="SSF103473">
    <property type="entry name" value="MFS general substrate transporter"/>
    <property type="match status" value="1"/>
</dbReference>
<evidence type="ECO:0008006" key="11">
    <source>
        <dbReference type="Google" id="ProtNLM"/>
    </source>
</evidence>
<dbReference type="GO" id="GO:0090482">
    <property type="term" value="F:vitamin transmembrane transporter activity"/>
    <property type="evidence" value="ECO:0007669"/>
    <property type="project" value="InterPro"/>
</dbReference>
<evidence type="ECO:0000256" key="7">
    <source>
        <dbReference type="SAM" id="MobiDB-lite"/>
    </source>
</evidence>
<feature type="compositionally biased region" description="Polar residues" evidence="7">
    <location>
        <begin position="171"/>
        <end position="188"/>
    </location>
</feature>
<dbReference type="Gene3D" id="1.20.1250.20">
    <property type="entry name" value="MFS general substrate transporter like domains"/>
    <property type="match status" value="1"/>
</dbReference>
<dbReference type="OMA" id="PESETMC"/>
<keyword evidence="6 8" id="KW-0472">Membrane</keyword>
<feature type="region of interest" description="Disordered" evidence="7">
    <location>
        <begin position="158"/>
        <end position="188"/>
    </location>
</feature>
<dbReference type="AlphaFoldDB" id="A0A401P2J0"/>
<keyword evidence="5 8" id="KW-1133">Transmembrane helix</keyword>
<evidence type="ECO:0000256" key="1">
    <source>
        <dbReference type="ARBA" id="ARBA00004141"/>
    </source>
</evidence>
<keyword evidence="10" id="KW-1185">Reference proteome</keyword>
<evidence type="ECO:0000256" key="4">
    <source>
        <dbReference type="ARBA" id="ARBA00022692"/>
    </source>
</evidence>
<dbReference type="InterPro" id="IPR036259">
    <property type="entry name" value="MFS_trans_sf"/>
</dbReference>